<dbReference type="RefSeq" id="WP_098489710.1">
    <property type="nucleotide sequence ID" value="NZ_NUWN01000013.1"/>
</dbReference>
<organism evidence="1 2">
    <name type="scientific">Bacillus cereus</name>
    <dbReference type="NCBI Taxonomy" id="1396"/>
    <lineage>
        <taxon>Bacteria</taxon>
        <taxon>Bacillati</taxon>
        <taxon>Bacillota</taxon>
        <taxon>Bacilli</taxon>
        <taxon>Bacillales</taxon>
        <taxon>Bacillaceae</taxon>
        <taxon>Bacillus</taxon>
        <taxon>Bacillus cereus group</taxon>
    </lineage>
</organism>
<proteinExistence type="predicted"/>
<evidence type="ECO:0000313" key="2">
    <source>
        <dbReference type="Proteomes" id="UP000242656"/>
    </source>
</evidence>
<dbReference type="EMBL" id="NUWN01000013">
    <property type="protein sequence ID" value="PFK46640.1"/>
    <property type="molecule type" value="Genomic_DNA"/>
</dbReference>
<dbReference type="Proteomes" id="UP000242656">
    <property type="component" value="Unassembled WGS sequence"/>
</dbReference>
<accession>A0A2B0MYM4</accession>
<protein>
    <submittedName>
        <fullName evidence="1">Spore coat protein</fullName>
    </submittedName>
</protein>
<name>A0A2B0MYM4_BACCE</name>
<reference evidence="1 2" key="1">
    <citation type="submission" date="2017-09" db="EMBL/GenBank/DDBJ databases">
        <title>Large-scale bioinformatics analysis of Bacillus genomes uncovers conserved roles of natural products in bacterial physiology.</title>
        <authorList>
            <consortium name="Agbiome Team Llc"/>
            <person name="Bleich R.M."/>
            <person name="Grubbs K.J."/>
            <person name="Santa Maria K.C."/>
            <person name="Allen S.E."/>
            <person name="Farag S."/>
            <person name="Shank E.A."/>
            <person name="Bowers A."/>
        </authorList>
    </citation>
    <scope>NUCLEOTIDE SEQUENCE [LARGE SCALE GENOMIC DNA]</scope>
    <source>
        <strain evidence="1 2">AFS083043</strain>
    </source>
</reference>
<comment type="caution">
    <text evidence="1">The sequence shown here is derived from an EMBL/GenBank/DDBJ whole genome shotgun (WGS) entry which is preliminary data.</text>
</comment>
<dbReference type="Pfam" id="PF10612">
    <property type="entry name" value="Spore-coat_CotZ"/>
    <property type="match status" value="2"/>
</dbReference>
<gene>
    <name evidence="1" type="ORF">COI93_03715</name>
</gene>
<sequence length="192" mass="20750">MSCNDERHKWHDSNCVADVIKFIDELQDSITENCPTGCETPFLGANCNAQLANTRPFALFTKKGELFVPASCFSIPTTTDVGLHVPLPSPFLRVESVDCHCAVLRSLVPDVASLSDADRDLLASSLVPALGTGDLIDVVSRLLICQYSNGVTRPGGDSVLQFCLKASQFCITVDLDCFCAVQCLRDAHVRGV</sequence>
<dbReference type="AlphaFoldDB" id="A0A2B0MYM4"/>
<evidence type="ECO:0000313" key="1">
    <source>
        <dbReference type="EMBL" id="PFK46640.1"/>
    </source>
</evidence>
<keyword evidence="1" id="KW-0167">Capsid protein</keyword>
<keyword evidence="1" id="KW-0946">Virion</keyword>
<dbReference type="InterPro" id="IPR019593">
    <property type="entry name" value="Spore_coat_protein_Z/Y"/>
</dbReference>